<dbReference type="KEGG" id="tce:A3L02_08915"/>
<evidence type="ECO:0000313" key="1">
    <source>
        <dbReference type="EMBL" id="ASI99670.1"/>
    </source>
</evidence>
<accession>A0A218P418</accession>
<proteinExistence type="predicted"/>
<dbReference type="EMBL" id="CP014854">
    <property type="protein sequence ID" value="ASI99670.1"/>
    <property type="molecule type" value="Genomic_DNA"/>
</dbReference>
<dbReference type="Pfam" id="PF18817">
    <property type="entry name" value="HEAT_UF"/>
    <property type="match status" value="1"/>
</dbReference>
<name>A0A218P418_THECE</name>
<gene>
    <name evidence="1" type="ORF">A3L02_08915</name>
</gene>
<dbReference type="SUPFAM" id="SSF48371">
    <property type="entry name" value="ARM repeat"/>
    <property type="match status" value="1"/>
</dbReference>
<dbReference type="InterPro" id="IPR040914">
    <property type="entry name" value="PH0542"/>
</dbReference>
<dbReference type="InterPro" id="IPR016024">
    <property type="entry name" value="ARM-type_fold"/>
</dbReference>
<dbReference type="GeneID" id="33324882"/>
<reference evidence="1 2" key="1">
    <citation type="submission" date="2016-03" db="EMBL/GenBank/DDBJ databases">
        <title>Complete genome sequence of Thermococcus celer.</title>
        <authorList>
            <person name="Oger P.M."/>
        </authorList>
    </citation>
    <scope>NUCLEOTIDE SEQUENCE [LARGE SCALE GENOMIC DNA]</scope>
    <source>
        <strain evidence="1 2">Vu 13</strain>
    </source>
</reference>
<keyword evidence="2" id="KW-1185">Reference proteome</keyword>
<dbReference type="RefSeq" id="WP_088863589.1">
    <property type="nucleotide sequence ID" value="NZ_CP014854.1"/>
</dbReference>
<dbReference type="OrthoDB" id="85641at2157"/>
<dbReference type="Gene3D" id="1.25.10.10">
    <property type="entry name" value="Leucine-rich Repeat Variant"/>
    <property type="match status" value="1"/>
</dbReference>
<dbReference type="Proteomes" id="UP000197156">
    <property type="component" value="Chromosome"/>
</dbReference>
<organism evidence="1 2">
    <name type="scientific">Thermococcus celer Vu 13 = JCM 8558</name>
    <dbReference type="NCBI Taxonomy" id="1293037"/>
    <lineage>
        <taxon>Archaea</taxon>
        <taxon>Methanobacteriati</taxon>
        <taxon>Methanobacteriota</taxon>
        <taxon>Thermococci</taxon>
        <taxon>Thermococcales</taxon>
        <taxon>Thermococcaceae</taxon>
        <taxon>Thermococcus</taxon>
    </lineage>
</organism>
<evidence type="ECO:0008006" key="3">
    <source>
        <dbReference type="Google" id="ProtNLM"/>
    </source>
</evidence>
<sequence length="250" mass="28164">MEEEGELDLREALATGEHIDEIAVRATLDRDFLKEVLKYLDDDLWIVQKNALRVVVEAIQEIPELHESFITKLMVMLRKSESIPLTQEIARAFGVLAEVNPEKVAKVAPAIFANYRVGDPKIKVNMAYVLEEIMRVNPTILGNVFRDIGYMLTSKDTTDKLTALNFISALGERGIIYITPFLPKLFALLHDRNEIVRASTVETLTHVAELNPKLRKLILSKLEEMNDGSELVAKKVREGLNKLIILEGSG</sequence>
<protein>
    <recommendedName>
        <fullName evidence="3">TOG domain-containing protein</fullName>
    </recommendedName>
</protein>
<dbReference type="InterPro" id="IPR011989">
    <property type="entry name" value="ARM-like"/>
</dbReference>
<evidence type="ECO:0000313" key="2">
    <source>
        <dbReference type="Proteomes" id="UP000197156"/>
    </source>
</evidence>
<dbReference type="AlphaFoldDB" id="A0A218P418"/>